<protein>
    <submittedName>
        <fullName evidence="6">Uncharacterized protein LOC117653152</fullName>
    </submittedName>
</protein>
<proteinExistence type="predicted"/>
<keyword evidence="1" id="KW-0479">Metal-binding</keyword>
<dbReference type="Gene3D" id="2.20.25.240">
    <property type="match status" value="1"/>
</dbReference>
<evidence type="ECO:0000313" key="6">
    <source>
        <dbReference type="RefSeq" id="XP_034254485.1"/>
    </source>
</evidence>
<keyword evidence="2" id="KW-0863">Zinc-finger</keyword>
<evidence type="ECO:0000256" key="2">
    <source>
        <dbReference type="ARBA" id="ARBA00022771"/>
    </source>
</evidence>
<keyword evidence="3" id="KW-0862">Zinc</keyword>
<dbReference type="InterPro" id="IPR007588">
    <property type="entry name" value="Znf_FLYWCH"/>
</dbReference>
<evidence type="ECO:0000313" key="5">
    <source>
        <dbReference type="Proteomes" id="UP000515158"/>
    </source>
</evidence>
<reference evidence="6" key="1">
    <citation type="submission" date="2025-08" db="UniProtKB">
        <authorList>
            <consortium name="RefSeq"/>
        </authorList>
    </citation>
    <scope>IDENTIFICATION</scope>
    <source>
        <tissue evidence="6">Total insect</tissue>
    </source>
</reference>
<evidence type="ECO:0000259" key="4">
    <source>
        <dbReference type="Pfam" id="PF04500"/>
    </source>
</evidence>
<dbReference type="KEGG" id="tpal:117653152"/>
<keyword evidence="5" id="KW-1185">Reference proteome</keyword>
<feature type="domain" description="FLYWCH-type" evidence="4">
    <location>
        <begin position="23"/>
        <end position="70"/>
    </location>
</feature>
<dbReference type="GeneID" id="117653152"/>
<dbReference type="RefSeq" id="XP_034254485.1">
    <property type="nucleotide sequence ID" value="XM_034398594.1"/>
</dbReference>
<evidence type="ECO:0000256" key="1">
    <source>
        <dbReference type="ARBA" id="ARBA00022723"/>
    </source>
</evidence>
<sequence>MAALHQNVVKEPGTRPGRFFFHVHDGFYYHLHASTKTRDFYKCVRSQRGCRARATSGADGFRHSITDHNHAADPWFSQEIALKNSILKACEEVRGRPFKEVIAELCEPFPEEVRNRVNIHVFKEAMQRAAASSVQLE</sequence>
<dbReference type="Proteomes" id="UP000515158">
    <property type="component" value="Unplaced"/>
</dbReference>
<dbReference type="AlphaFoldDB" id="A0A6P9AAI1"/>
<accession>A0A6P9AAI1</accession>
<dbReference type="Pfam" id="PF04500">
    <property type="entry name" value="FLYWCH"/>
    <property type="match status" value="1"/>
</dbReference>
<dbReference type="InParanoid" id="A0A6P9AAI1"/>
<dbReference type="GO" id="GO:0008270">
    <property type="term" value="F:zinc ion binding"/>
    <property type="evidence" value="ECO:0007669"/>
    <property type="project" value="UniProtKB-KW"/>
</dbReference>
<gene>
    <name evidence="6" type="primary">LOC117653152</name>
</gene>
<evidence type="ECO:0000256" key="3">
    <source>
        <dbReference type="ARBA" id="ARBA00022833"/>
    </source>
</evidence>
<organism evidence="6">
    <name type="scientific">Thrips palmi</name>
    <name type="common">Melon thrips</name>
    <dbReference type="NCBI Taxonomy" id="161013"/>
    <lineage>
        <taxon>Eukaryota</taxon>
        <taxon>Metazoa</taxon>
        <taxon>Ecdysozoa</taxon>
        <taxon>Arthropoda</taxon>
        <taxon>Hexapoda</taxon>
        <taxon>Insecta</taxon>
        <taxon>Pterygota</taxon>
        <taxon>Neoptera</taxon>
        <taxon>Paraneoptera</taxon>
        <taxon>Thysanoptera</taxon>
        <taxon>Terebrantia</taxon>
        <taxon>Thripoidea</taxon>
        <taxon>Thripidae</taxon>
        <taxon>Thrips</taxon>
    </lineage>
</organism>
<name>A0A6P9AAI1_THRPL</name>